<organism evidence="14 15">
    <name type="scientific">Protea cynaroides</name>
    <dbReference type="NCBI Taxonomy" id="273540"/>
    <lineage>
        <taxon>Eukaryota</taxon>
        <taxon>Viridiplantae</taxon>
        <taxon>Streptophyta</taxon>
        <taxon>Embryophyta</taxon>
        <taxon>Tracheophyta</taxon>
        <taxon>Spermatophyta</taxon>
        <taxon>Magnoliopsida</taxon>
        <taxon>Proteales</taxon>
        <taxon>Proteaceae</taxon>
        <taxon>Protea</taxon>
    </lineage>
</organism>
<feature type="transmembrane region" description="Helical" evidence="13">
    <location>
        <begin position="194"/>
        <end position="214"/>
    </location>
</feature>
<dbReference type="Pfam" id="PF00067">
    <property type="entry name" value="p450"/>
    <property type="match status" value="1"/>
</dbReference>
<evidence type="ECO:0008006" key="16">
    <source>
        <dbReference type="Google" id="ProtNLM"/>
    </source>
</evidence>
<dbReference type="GO" id="GO:0016705">
    <property type="term" value="F:oxidoreductase activity, acting on paired donors, with incorporation or reduction of molecular oxygen"/>
    <property type="evidence" value="ECO:0007669"/>
    <property type="project" value="InterPro"/>
</dbReference>
<keyword evidence="6 13" id="KW-1133">Transmembrane helix</keyword>
<keyword evidence="7 12" id="KW-0560">Oxidoreductase</keyword>
<dbReference type="EMBL" id="JAMYWD010000010">
    <property type="protein sequence ID" value="KAJ4959234.1"/>
    <property type="molecule type" value="Genomic_DNA"/>
</dbReference>
<comment type="cofactor">
    <cofactor evidence="11">
        <name>heme</name>
        <dbReference type="ChEBI" id="CHEBI:30413"/>
    </cofactor>
</comment>
<evidence type="ECO:0000256" key="7">
    <source>
        <dbReference type="ARBA" id="ARBA00023002"/>
    </source>
</evidence>
<dbReference type="PROSITE" id="PS00086">
    <property type="entry name" value="CYTOCHROME_P450"/>
    <property type="match status" value="1"/>
</dbReference>
<feature type="transmembrane region" description="Helical" evidence="13">
    <location>
        <begin position="220"/>
        <end position="243"/>
    </location>
</feature>
<proteinExistence type="inferred from homology"/>
<dbReference type="InterPro" id="IPR050665">
    <property type="entry name" value="Cytochrome_P450_Monooxygen"/>
</dbReference>
<keyword evidence="9 12" id="KW-0503">Monooxygenase</keyword>
<evidence type="ECO:0000256" key="8">
    <source>
        <dbReference type="ARBA" id="ARBA00023004"/>
    </source>
</evidence>
<keyword evidence="15" id="KW-1185">Reference proteome</keyword>
<comment type="similarity">
    <text evidence="2 12">Belongs to the cytochrome P450 family.</text>
</comment>
<dbReference type="OrthoDB" id="1470350at2759"/>
<evidence type="ECO:0000256" key="12">
    <source>
        <dbReference type="RuleBase" id="RU000461"/>
    </source>
</evidence>
<evidence type="ECO:0000256" key="1">
    <source>
        <dbReference type="ARBA" id="ARBA00004370"/>
    </source>
</evidence>
<sequence>MGVLVTRRRIISRRKSAFKFSKSKNKWKQKISHGEVFGGRPRRLAEYFAKQRIRAPPNRFFLGNLKEMMDLIKASSYPMPTPLSHNIFPRVLSFCYDWKTIYGATSLVWFGPTVARVTVSDPKLIREVFFKSEFYEIFDSHPLMKQLEDEVFGSSYKAAASSDSSIRMTDIVEESKTFFLAGKQTLVTWIKLKMLTMIYCLTYIINCVVTKQGMEELLCWYWVVVVLSLLVLVPVMKLMYVIWWRHRRLAEYFGNQAVVAMIREAKTDVQLGDYMIPRGTEFFVPILAVPHDPALGGNDVMEFNPARFSNGVGRDDIGALIPFGLGPRTCVGQNLAMLQAKLAIVVILQRFSFRLAPTYQHASMGSGSFVWLLDALCELHGEVPSSHKASGSQTENPDPH</sequence>
<reference evidence="14" key="1">
    <citation type="journal article" date="2023" name="Plant J.">
        <title>The genome of the king protea, Protea cynaroides.</title>
        <authorList>
            <person name="Chang J."/>
            <person name="Duong T.A."/>
            <person name="Schoeman C."/>
            <person name="Ma X."/>
            <person name="Roodt D."/>
            <person name="Barker N."/>
            <person name="Li Z."/>
            <person name="Van de Peer Y."/>
            <person name="Mizrachi E."/>
        </authorList>
    </citation>
    <scope>NUCLEOTIDE SEQUENCE</scope>
    <source>
        <tissue evidence="14">Young leaves</tissue>
    </source>
</reference>
<dbReference type="Proteomes" id="UP001141806">
    <property type="component" value="Unassembled WGS sequence"/>
</dbReference>
<evidence type="ECO:0000256" key="6">
    <source>
        <dbReference type="ARBA" id="ARBA00022989"/>
    </source>
</evidence>
<dbReference type="PRINTS" id="PR00463">
    <property type="entry name" value="EP450I"/>
</dbReference>
<evidence type="ECO:0000256" key="5">
    <source>
        <dbReference type="ARBA" id="ARBA00022723"/>
    </source>
</evidence>
<dbReference type="InterPro" id="IPR036396">
    <property type="entry name" value="Cyt_P450_sf"/>
</dbReference>
<name>A0A9Q0H4U3_9MAGN</name>
<evidence type="ECO:0000256" key="13">
    <source>
        <dbReference type="SAM" id="Phobius"/>
    </source>
</evidence>
<keyword evidence="10 13" id="KW-0472">Membrane</keyword>
<dbReference type="GO" id="GO:0020037">
    <property type="term" value="F:heme binding"/>
    <property type="evidence" value="ECO:0007669"/>
    <property type="project" value="InterPro"/>
</dbReference>
<dbReference type="GO" id="GO:0016020">
    <property type="term" value="C:membrane"/>
    <property type="evidence" value="ECO:0007669"/>
    <property type="project" value="UniProtKB-SubCell"/>
</dbReference>
<dbReference type="GO" id="GO:0010268">
    <property type="term" value="P:brassinosteroid homeostasis"/>
    <property type="evidence" value="ECO:0007669"/>
    <property type="project" value="TreeGrafter"/>
</dbReference>
<comment type="subcellular location">
    <subcellularLocation>
        <location evidence="1">Membrane</location>
    </subcellularLocation>
</comment>
<dbReference type="GO" id="GO:0016131">
    <property type="term" value="P:brassinosteroid metabolic process"/>
    <property type="evidence" value="ECO:0007669"/>
    <property type="project" value="TreeGrafter"/>
</dbReference>
<evidence type="ECO:0000256" key="11">
    <source>
        <dbReference type="PIRSR" id="PIRSR602401-1"/>
    </source>
</evidence>
<comment type="caution">
    <text evidence="14">The sequence shown here is derived from an EMBL/GenBank/DDBJ whole genome shotgun (WGS) entry which is preliminary data.</text>
</comment>
<feature type="binding site" description="axial binding residue" evidence="11">
    <location>
        <position position="330"/>
    </location>
    <ligand>
        <name>heme</name>
        <dbReference type="ChEBI" id="CHEBI:30413"/>
    </ligand>
    <ligandPart>
        <name>Fe</name>
        <dbReference type="ChEBI" id="CHEBI:18248"/>
    </ligandPart>
</feature>
<dbReference type="SUPFAM" id="SSF48264">
    <property type="entry name" value="Cytochrome P450"/>
    <property type="match status" value="1"/>
</dbReference>
<dbReference type="GO" id="GO:0004497">
    <property type="term" value="F:monooxygenase activity"/>
    <property type="evidence" value="ECO:0007669"/>
    <property type="project" value="UniProtKB-KW"/>
</dbReference>
<dbReference type="InterPro" id="IPR002401">
    <property type="entry name" value="Cyt_P450_E_grp-I"/>
</dbReference>
<keyword evidence="8 11" id="KW-0408">Iron</keyword>
<dbReference type="InterPro" id="IPR001128">
    <property type="entry name" value="Cyt_P450"/>
</dbReference>
<protein>
    <recommendedName>
        <fullName evidence="16">Cytochrome P450</fullName>
    </recommendedName>
</protein>
<evidence type="ECO:0000256" key="2">
    <source>
        <dbReference type="ARBA" id="ARBA00010617"/>
    </source>
</evidence>
<evidence type="ECO:0000256" key="9">
    <source>
        <dbReference type="ARBA" id="ARBA00023033"/>
    </source>
</evidence>
<evidence type="ECO:0000256" key="10">
    <source>
        <dbReference type="ARBA" id="ARBA00023136"/>
    </source>
</evidence>
<accession>A0A9Q0H4U3</accession>
<keyword evidence="3 11" id="KW-0349">Heme</keyword>
<keyword evidence="5 11" id="KW-0479">Metal-binding</keyword>
<evidence type="ECO:0000313" key="15">
    <source>
        <dbReference type="Proteomes" id="UP001141806"/>
    </source>
</evidence>
<dbReference type="GO" id="GO:0005506">
    <property type="term" value="F:iron ion binding"/>
    <property type="evidence" value="ECO:0007669"/>
    <property type="project" value="InterPro"/>
</dbReference>
<keyword evidence="4 13" id="KW-0812">Transmembrane</keyword>
<dbReference type="PANTHER" id="PTHR24282">
    <property type="entry name" value="CYTOCHROME P450 FAMILY MEMBER"/>
    <property type="match status" value="1"/>
</dbReference>
<gene>
    <name evidence="14" type="ORF">NE237_026345</name>
</gene>
<dbReference type="Gene3D" id="1.10.630.10">
    <property type="entry name" value="Cytochrome P450"/>
    <property type="match status" value="2"/>
</dbReference>
<evidence type="ECO:0000256" key="4">
    <source>
        <dbReference type="ARBA" id="ARBA00022692"/>
    </source>
</evidence>
<dbReference type="PANTHER" id="PTHR24282:SF224">
    <property type="entry name" value="CYTOCHROME P450 734A1"/>
    <property type="match status" value="1"/>
</dbReference>
<evidence type="ECO:0000256" key="3">
    <source>
        <dbReference type="ARBA" id="ARBA00022617"/>
    </source>
</evidence>
<dbReference type="AlphaFoldDB" id="A0A9Q0H4U3"/>
<evidence type="ECO:0000313" key="14">
    <source>
        <dbReference type="EMBL" id="KAJ4959234.1"/>
    </source>
</evidence>
<dbReference type="InterPro" id="IPR017972">
    <property type="entry name" value="Cyt_P450_CS"/>
</dbReference>